<evidence type="ECO:0000259" key="1">
    <source>
        <dbReference type="Pfam" id="PF13649"/>
    </source>
</evidence>
<dbReference type="AlphaFoldDB" id="A0A290Z6I3"/>
<dbReference type="InterPro" id="IPR041698">
    <property type="entry name" value="Methyltransf_25"/>
</dbReference>
<dbReference type="GO" id="GO:0032259">
    <property type="term" value="P:methylation"/>
    <property type="evidence" value="ECO:0007669"/>
    <property type="project" value="UniProtKB-KW"/>
</dbReference>
<gene>
    <name evidence="2" type="ORF">CNX65_15975</name>
</gene>
<accession>A0A290Z6I3</accession>
<dbReference type="GO" id="GO:0008168">
    <property type="term" value="F:methyltransferase activity"/>
    <property type="evidence" value="ECO:0007669"/>
    <property type="project" value="UniProtKB-KW"/>
</dbReference>
<dbReference type="InterPro" id="IPR029063">
    <property type="entry name" value="SAM-dependent_MTases_sf"/>
</dbReference>
<dbReference type="CDD" id="cd02440">
    <property type="entry name" value="AdoMet_MTases"/>
    <property type="match status" value="1"/>
</dbReference>
<dbReference type="SUPFAM" id="SSF53335">
    <property type="entry name" value="S-adenosyl-L-methionine-dependent methyltransferases"/>
    <property type="match status" value="1"/>
</dbReference>
<dbReference type="KEGG" id="apre:CNX65_15975"/>
<keyword evidence="2" id="KW-0489">Methyltransferase</keyword>
<dbReference type="RefSeq" id="WP_096493911.1">
    <property type="nucleotide sequence ID" value="NZ_CP023445.1"/>
</dbReference>
<feature type="domain" description="Methyltransferase" evidence="1">
    <location>
        <begin position="52"/>
        <end position="144"/>
    </location>
</feature>
<reference evidence="2" key="1">
    <citation type="submission" date="2017-09" db="EMBL/GenBank/DDBJ databases">
        <title>Complete Genome Sequence of ansamitocin-producing Bacterium Actinosynnema pretiosum X47.</title>
        <authorList>
            <person name="Cao G."/>
            <person name="Zong G."/>
            <person name="Zhong C."/>
            <person name="Fu J."/>
        </authorList>
    </citation>
    <scope>NUCLEOTIDE SEQUENCE [LARGE SCALE GENOMIC DNA]</scope>
    <source>
        <strain evidence="2">X47</strain>
    </source>
</reference>
<organism evidence="2 3">
    <name type="scientific">Actinosynnema pretiosum</name>
    <dbReference type="NCBI Taxonomy" id="42197"/>
    <lineage>
        <taxon>Bacteria</taxon>
        <taxon>Bacillati</taxon>
        <taxon>Actinomycetota</taxon>
        <taxon>Actinomycetes</taxon>
        <taxon>Pseudonocardiales</taxon>
        <taxon>Pseudonocardiaceae</taxon>
        <taxon>Actinosynnema</taxon>
    </lineage>
</organism>
<dbReference type="EMBL" id="CP023445">
    <property type="protein sequence ID" value="ATE54604.1"/>
    <property type="molecule type" value="Genomic_DNA"/>
</dbReference>
<sequence length="251" mass="27500">MDFAALRQDATDEDGYFGEAVAAHYDAPGPPGPEVVAAVDVLAELAAGGRALEFAIGTGRIALPLAERGVEVAGIELSRAMLARLRAKPGGDALECAVGDFSTTRVAGGFSLVYLVYNTIQNVTTQDAQVETFRNAAAHLAPGGRFLVENVLPNLRELPRGRTDVPFDSGPDTWAFSRYDIATQSMSNNRFTVRDGRATVSTIPFRYVWPAELDLMARIAGMRLEHRWTDWDRSPFHHESRKHVSVWRKDG</sequence>
<dbReference type="Gene3D" id="3.40.50.150">
    <property type="entry name" value="Vaccinia Virus protein VP39"/>
    <property type="match status" value="1"/>
</dbReference>
<evidence type="ECO:0000313" key="2">
    <source>
        <dbReference type="EMBL" id="ATE54604.1"/>
    </source>
</evidence>
<protein>
    <submittedName>
        <fullName evidence="2">SAM-dependent methyltransferase</fullName>
    </submittedName>
</protein>
<proteinExistence type="predicted"/>
<keyword evidence="2" id="KW-0808">Transferase</keyword>
<dbReference type="Pfam" id="PF13649">
    <property type="entry name" value="Methyltransf_25"/>
    <property type="match status" value="1"/>
</dbReference>
<evidence type="ECO:0000313" key="3">
    <source>
        <dbReference type="Proteomes" id="UP000218505"/>
    </source>
</evidence>
<dbReference type="Proteomes" id="UP000218505">
    <property type="component" value="Chromosome"/>
</dbReference>
<name>A0A290Z6I3_9PSEU</name>
<keyword evidence="3" id="KW-1185">Reference proteome</keyword>